<dbReference type="AlphaFoldDB" id="A0A1M7ZDJ9"/>
<dbReference type="GO" id="GO:0016747">
    <property type="term" value="F:acyltransferase activity, transferring groups other than amino-acyl groups"/>
    <property type="evidence" value="ECO:0007669"/>
    <property type="project" value="InterPro"/>
</dbReference>
<dbReference type="GO" id="GO:0016020">
    <property type="term" value="C:membrane"/>
    <property type="evidence" value="ECO:0007669"/>
    <property type="project" value="TreeGrafter"/>
</dbReference>
<dbReference type="PANTHER" id="PTHR23028">
    <property type="entry name" value="ACETYLTRANSFERASE"/>
    <property type="match status" value="1"/>
</dbReference>
<keyword evidence="1" id="KW-0472">Membrane</keyword>
<evidence type="ECO:0000259" key="2">
    <source>
        <dbReference type="Pfam" id="PF01757"/>
    </source>
</evidence>
<dbReference type="Proteomes" id="UP000186406">
    <property type="component" value="Unassembled WGS sequence"/>
</dbReference>
<proteinExistence type="predicted"/>
<sequence length="355" mass="38940">MLVSIQILRAIAALLIVVLHAYISVVNRTGVVDPAYPRIEYGGFGVDIFFVISGFIMVVSSQRMFERPGAIGDFLARRLMRIVPLYWTATLAFAAAILAFSRSTELVTWSSLAHSLLFVPQDGTLGPIITVGWTLNYEMLFYVLFACALVLPRLYAVSAVTALLVALVVLDRAVSLPPPFSTWFEPIVLEFAFGMWIALMWRHGVKLGRLPRIALVAASFVAAGLLSWQVTPTGAERVLHWGIPAAILVAAAVLGPPIEAKGSVTRLFVYLGNASYSLYITHLFAILAVRAMVMRIPGFEALVPDWLYGVLIVVGSVAGSLVVYEAFEKPVHNRLMRWWKQRPAGREAALGGVRD</sequence>
<feature type="transmembrane region" description="Helical" evidence="1">
    <location>
        <begin position="7"/>
        <end position="27"/>
    </location>
</feature>
<dbReference type="GO" id="GO:0016787">
    <property type="term" value="F:hydrolase activity"/>
    <property type="evidence" value="ECO:0007669"/>
    <property type="project" value="UniProtKB-KW"/>
</dbReference>
<dbReference type="GO" id="GO:0000271">
    <property type="term" value="P:polysaccharide biosynthetic process"/>
    <property type="evidence" value="ECO:0007669"/>
    <property type="project" value="TreeGrafter"/>
</dbReference>
<dbReference type="PANTHER" id="PTHR23028:SF131">
    <property type="entry name" value="BLR2367 PROTEIN"/>
    <property type="match status" value="1"/>
</dbReference>
<name>A0A1M7ZDJ9_9HYPH</name>
<feature type="transmembrane region" description="Helical" evidence="1">
    <location>
        <begin position="79"/>
        <end position="100"/>
    </location>
</feature>
<dbReference type="InterPro" id="IPR002656">
    <property type="entry name" value="Acyl_transf_3_dom"/>
</dbReference>
<feature type="transmembrane region" description="Helical" evidence="1">
    <location>
        <begin position="39"/>
        <end position="59"/>
    </location>
</feature>
<gene>
    <name evidence="3" type="ORF">SAMN02745172_01231</name>
</gene>
<evidence type="ECO:0000313" key="3">
    <source>
        <dbReference type="EMBL" id="SHO62985.1"/>
    </source>
</evidence>
<organism evidence="3 4">
    <name type="scientific">Pseudoxanthobacter soli DSM 19599</name>
    <dbReference type="NCBI Taxonomy" id="1123029"/>
    <lineage>
        <taxon>Bacteria</taxon>
        <taxon>Pseudomonadati</taxon>
        <taxon>Pseudomonadota</taxon>
        <taxon>Alphaproteobacteria</taxon>
        <taxon>Hyphomicrobiales</taxon>
        <taxon>Segnochrobactraceae</taxon>
        <taxon>Pseudoxanthobacter</taxon>
    </lineage>
</organism>
<evidence type="ECO:0000256" key="1">
    <source>
        <dbReference type="SAM" id="Phobius"/>
    </source>
</evidence>
<dbReference type="EMBL" id="FRXO01000002">
    <property type="protein sequence ID" value="SHO62985.1"/>
    <property type="molecule type" value="Genomic_DNA"/>
</dbReference>
<dbReference type="InterPro" id="IPR050879">
    <property type="entry name" value="Acyltransferase_3"/>
</dbReference>
<feature type="transmembrane region" description="Helical" evidence="1">
    <location>
        <begin position="238"/>
        <end position="255"/>
    </location>
</feature>
<protein>
    <submittedName>
        <fullName evidence="3">Peptidoglycan/LPS O-acetylase OafA/YrhL, contains acyltransferase and SGNH-hydrolase domains</fullName>
    </submittedName>
</protein>
<keyword evidence="3" id="KW-0808">Transferase</keyword>
<keyword evidence="1" id="KW-1133">Transmembrane helix</keyword>
<keyword evidence="3" id="KW-0012">Acyltransferase</keyword>
<feature type="transmembrane region" description="Helical" evidence="1">
    <location>
        <begin position="140"/>
        <end position="170"/>
    </location>
</feature>
<feature type="transmembrane region" description="Helical" evidence="1">
    <location>
        <begin position="267"/>
        <end position="294"/>
    </location>
</feature>
<keyword evidence="4" id="KW-1185">Reference proteome</keyword>
<accession>A0A1M7ZDJ9</accession>
<evidence type="ECO:0000313" key="4">
    <source>
        <dbReference type="Proteomes" id="UP000186406"/>
    </source>
</evidence>
<keyword evidence="3" id="KW-0378">Hydrolase</keyword>
<reference evidence="3 4" key="1">
    <citation type="submission" date="2016-12" db="EMBL/GenBank/DDBJ databases">
        <authorList>
            <person name="Song W.-J."/>
            <person name="Kurnit D.M."/>
        </authorList>
    </citation>
    <scope>NUCLEOTIDE SEQUENCE [LARGE SCALE GENOMIC DNA]</scope>
    <source>
        <strain evidence="3 4">DSM 19599</strain>
    </source>
</reference>
<feature type="domain" description="Acyltransferase 3" evidence="2">
    <location>
        <begin position="4"/>
        <end position="324"/>
    </location>
</feature>
<feature type="transmembrane region" description="Helical" evidence="1">
    <location>
        <begin position="306"/>
        <end position="327"/>
    </location>
</feature>
<feature type="transmembrane region" description="Helical" evidence="1">
    <location>
        <begin position="213"/>
        <end position="232"/>
    </location>
</feature>
<dbReference type="Pfam" id="PF01757">
    <property type="entry name" value="Acyl_transf_3"/>
    <property type="match status" value="1"/>
</dbReference>
<feature type="transmembrane region" description="Helical" evidence="1">
    <location>
        <begin position="182"/>
        <end position="201"/>
    </location>
</feature>
<dbReference type="RefSeq" id="WP_073626607.1">
    <property type="nucleotide sequence ID" value="NZ_FRXO01000002.1"/>
</dbReference>
<keyword evidence="1" id="KW-0812">Transmembrane</keyword>